<dbReference type="Proteomes" id="UP000622552">
    <property type="component" value="Unassembled WGS sequence"/>
</dbReference>
<dbReference type="PANTHER" id="PTHR24094">
    <property type="entry name" value="SECRETED PROTEIN"/>
    <property type="match status" value="1"/>
</dbReference>
<evidence type="ECO:0000313" key="3">
    <source>
        <dbReference type="EMBL" id="MBG6136905.1"/>
    </source>
</evidence>
<keyword evidence="4" id="KW-1185">Reference proteome</keyword>
<dbReference type="EMBL" id="JADOUF010000001">
    <property type="protein sequence ID" value="MBG6136905.1"/>
    <property type="molecule type" value="Genomic_DNA"/>
</dbReference>
<feature type="signal peptide" evidence="1">
    <location>
        <begin position="1"/>
        <end position="27"/>
    </location>
</feature>
<gene>
    <name evidence="3" type="ORF">IW245_003099</name>
</gene>
<proteinExistence type="predicted"/>
<dbReference type="Pfam" id="PF07510">
    <property type="entry name" value="GmrSD_C"/>
    <property type="match status" value="1"/>
</dbReference>
<name>A0A8J7KG31_9ACTN</name>
<dbReference type="InterPro" id="IPR011089">
    <property type="entry name" value="GmrSD_C"/>
</dbReference>
<evidence type="ECO:0000259" key="2">
    <source>
        <dbReference type="Pfam" id="PF07510"/>
    </source>
</evidence>
<dbReference type="RefSeq" id="WP_233473024.1">
    <property type="nucleotide sequence ID" value="NZ_BONS01000016.1"/>
</dbReference>
<evidence type="ECO:0000313" key="4">
    <source>
        <dbReference type="Proteomes" id="UP000622552"/>
    </source>
</evidence>
<dbReference type="AlphaFoldDB" id="A0A8J7KG31"/>
<comment type="caution">
    <text evidence="3">The sequence shown here is derived from an EMBL/GenBank/DDBJ whole genome shotgun (WGS) entry which is preliminary data.</text>
</comment>
<accession>A0A8J7KG31</accession>
<dbReference type="PANTHER" id="PTHR24094:SF15">
    <property type="entry name" value="AMP-DEPENDENT SYNTHETASE_LIGASE DOMAIN-CONTAINING PROTEIN-RELATED"/>
    <property type="match status" value="1"/>
</dbReference>
<sequence>MPVLMRGLLAALAAATVLLSGAAPAQAGTEAMPTPPPADKVRAELETLHVEAPHPMAGYSREKFPHWARQYGKCDTREVVLARDGEGVEQDTECRAVSGTWYSEYDGRTFDSAGQIDVDHMVPLANAWRSGADTWDTPRRKEFANDLTRSQLIGVSASSNRAKGDQSPDLWRPPLRSYWCTYARAWGSVKYHYDLNVTATEKVALTEMLDTCV</sequence>
<reference evidence="3" key="1">
    <citation type="submission" date="2020-11" db="EMBL/GenBank/DDBJ databases">
        <title>Sequencing the genomes of 1000 actinobacteria strains.</title>
        <authorList>
            <person name="Klenk H.-P."/>
        </authorList>
    </citation>
    <scope>NUCLEOTIDE SEQUENCE</scope>
    <source>
        <strain evidence="3">DSM 45356</strain>
    </source>
</reference>
<keyword evidence="1" id="KW-0732">Signal</keyword>
<evidence type="ECO:0000256" key="1">
    <source>
        <dbReference type="SAM" id="SignalP"/>
    </source>
</evidence>
<organism evidence="3 4">
    <name type="scientific">Longispora fulva</name>
    <dbReference type="NCBI Taxonomy" id="619741"/>
    <lineage>
        <taxon>Bacteria</taxon>
        <taxon>Bacillati</taxon>
        <taxon>Actinomycetota</taxon>
        <taxon>Actinomycetes</taxon>
        <taxon>Micromonosporales</taxon>
        <taxon>Micromonosporaceae</taxon>
        <taxon>Longispora</taxon>
    </lineage>
</organism>
<protein>
    <recommendedName>
        <fullName evidence="2">GmrSD restriction endonucleases C-terminal domain-containing protein</fullName>
    </recommendedName>
</protein>
<feature type="domain" description="GmrSD restriction endonucleases C-terminal" evidence="2">
    <location>
        <begin position="96"/>
        <end position="207"/>
    </location>
</feature>
<feature type="chain" id="PRO_5035315178" description="GmrSD restriction endonucleases C-terminal domain-containing protein" evidence="1">
    <location>
        <begin position="28"/>
        <end position="213"/>
    </location>
</feature>